<dbReference type="EMBL" id="JABBYC010000024">
    <property type="protein sequence ID" value="MBL0887233.1"/>
    <property type="molecule type" value="Genomic_DNA"/>
</dbReference>
<feature type="transmembrane region" description="Helical" evidence="2">
    <location>
        <begin position="22"/>
        <end position="43"/>
    </location>
</feature>
<feature type="region of interest" description="Disordered" evidence="1">
    <location>
        <begin position="199"/>
        <end position="229"/>
    </location>
</feature>
<dbReference type="Pfam" id="PF13399">
    <property type="entry name" value="LytR_C"/>
    <property type="match status" value="1"/>
</dbReference>
<evidence type="ECO:0000256" key="2">
    <source>
        <dbReference type="SAM" id="Phobius"/>
    </source>
</evidence>
<sequence>MTDPFYDEARGARRRRQHERQAVVFGVIIAFLAVAGIFALATYTGSLVGPFHREFTVVGVSQQEEVPAPCLPEVKGQPDGALPLPYAQVEVNSLNASDNQGVAKAFEDVLVGRGFTVLELGTMPESDRLEDSELRFGAKGIVQAYTLATQFPSIRLVMDDRKGKNVDLLIGEEYDRPVDVEAVPPLDEPLENVDNCRSADEITPRQRALSLEMEEAKKAKAEEGEVKEG</sequence>
<protein>
    <submittedName>
        <fullName evidence="4">LytR C-terminal domain-containing protein</fullName>
    </submittedName>
</protein>
<dbReference type="Gene3D" id="3.30.70.2390">
    <property type="match status" value="1"/>
</dbReference>
<organism evidence="4 5">
    <name type="scientific">Myceligenerans indicum</name>
    <dbReference type="NCBI Taxonomy" id="2593663"/>
    <lineage>
        <taxon>Bacteria</taxon>
        <taxon>Bacillati</taxon>
        <taxon>Actinomycetota</taxon>
        <taxon>Actinomycetes</taxon>
        <taxon>Micrococcales</taxon>
        <taxon>Promicromonosporaceae</taxon>
        <taxon>Myceligenerans</taxon>
    </lineage>
</organism>
<keyword evidence="2" id="KW-0812">Transmembrane</keyword>
<feature type="domain" description="LytR/CpsA/Psr regulator C-terminal" evidence="3">
    <location>
        <begin position="88"/>
        <end position="174"/>
    </location>
</feature>
<accession>A0ABS1LMG5</accession>
<evidence type="ECO:0000259" key="3">
    <source>
        <dbReference type="Pfam" id="PF13399"/>
    </source>
</evidence>
<evidence type="ECO:0000313" key="5">
    <source>
        <dbReference type="Proteomes" id="UP000675409"/>
    </source>
</evidence>
<dbReference type="InterPro" id="IPR027381">
    <property type="entry name" value="LytR/CpsA/Psr_C"/>
</dbReference>
<dbReference type="Proteomes" id="UP000675409">
    <property type="component" value="Unassembled WGS sequence"/>
</dbReference>
<proteinExistence type="predicted"/>
<name>A0ABS1LMG5_9MICO</name>
<keyword evidence="2" id="KW-0472">Membrane</keyword>
<dbReference type="RefSeq" id="WP_201848064.1">
    <property type="nucleotide sequence ID" value="NZ_JABBYC010000024.1"/>
</dbReference>
<evidence type="ECO:0000256" key="1">
    <source>
        <dbReference type="SAM" id="MobiDB-lite"/>
    </source>
</evidence>
<feature type="compositionally biased region" description="Basic and acidic residues" evidence="1">
    <location>
        <begin position="214"/>
        <end position="229"/>
    </location>
</feature>
<reference evidence="4 5" key="1">
    <citation type="journal article" date="2021" name="Arch. Microbiol.">
        <title>Myceligenerans indicum sp. nov., an actinobacterium isolated from mangrove sediment of Sundarbans, India.</title>
        <authorList>
            <person name="Asha K."/>
            <person name="Bhadury P."/>
        </authorList>
    </citation>
    <scope>NUCLEOTIDE SEQUENCE [LARGE SCALE GENOMIC DNA]</scope>
    <source>
        <strain evidence="4 5">I2</strain>
    </source>
</reference>
<keyword evidence="2" id="KW-1133">Transmembrane helix</keyword>
<keyword evidence="5" id="KW-1185">Reference proteome</keyword>
<evidence type="ECO:0000313" key="4">
    <source>
        <dbReference type="EMBL" id="MBL0887233.1"/>
    </source>
</evidence>
<comment type="caution">
    <text evidence="4">The sequence shown here is derived from an EMBL/GenBank/DDBJ whole genome shotgun (WGS) entry which is preliminary data.</text>
</comment>
<gene>
    <name evidence="4" type="ORF">HGK34_13260</name>
</gene>